<gene>
    <name evidence="1" type="ORF">LPTSP4_34990</name>
</gene>
<evidence type="ECO:0000313" key="1">
    <source>
        <dbReference type="EMBL" id="GBF51961.1"/>
    </source>
</evidence>
<evidence type="ECO:0000313" key="2">
    <source>
        <dbReference type="Proteomes" id="UP000245133"/>
    </source>
</evidence>
<organism evidence="1 2">
    <name type="scientific">Leptospira ryugenii</name>
    <dbReference type="NCBI Taxonomy" id="1917863"/>
    <lineage>
        <taxon>Bacteria</taxon>
        <taxon>Pseudomonadati</taxon>
        <taxon>Spirochaetota</taxon>
        <taxon>Spirochaetia</taxon>
        <taxon>Leptospirales</taxon>
        <taxon>Leptospiraceae</taxon>
        <taxon>Leptospira</taxon>
    </lineage>
</organism>
<dbReference type="AlphaFoldDB" id="A0A2P2E500"/>
<dbReference type="OrthoDB" id="331212at2"/>
<sequence length="81" mass="9763">MFNPFKDHERYLEKDPKDMSLDELRMLLKIRRLDLSLEWNEFQSKLRFWQRVGRSIKQSGLLEQILSKFSPSQKEDSSSSN</sequence>
<reference evidence="1 2" key="1">
    <citation type="submission" date="2018-02" db="EMBL/GenBank/DDBJ databases">
        <title>Novel Leptospira species isolated from soil and water in Japan.</title>
        <authorList>
            <person name="Nakao R."/>
            <person name="Masuzawa T."/>
        </authorList>
    </citation>
    <scope>NUCLEOTIDE SEQUENCE [LARGE SCALE GENOMIC DNA]</scope>
    <source>
        <strain evidence="1 2">YH101</strain>
    </source>
</reference>
<dbReference type="Proteomes" id="UP000245133">
    <property type="component" value="Unassembled WGS sequence"/>
</dbReference>
<accession>A0A2P2E500</accession>
<dbReference type="EMBL" id="BFBB01000009">
    <property type="protein sequence ID" value="GBF51961.1"/>
    <property type="molecule type" value="Genomic_DNA"/>
</dbReference>
<protein>
    <submittedName>
        <fullName evidence="1">Uncharacterized protein</fullName>
    </submittedName>
</protein>
<proteinExistence type="predicted"/>
<keyword evidence="2" id="KW-1185">Reference proteome</keyword>
<comment type="caution">
    <text evidence="1">The sequence shown here is derived from an EMBL/GenBank/DDBJ whole genome shotgun (WGS) entry which is preliminary data.</text>
</comment>
<name>A0A2P2E500_9LEPT</name>